<organism evidence="2 3">
    <name type="scientific">Tetrahymena thermophila (strain SB210)</name>
    <dbReference type="NCBI Taxonomy" id="312017"/>
    <lineage>
        <taxon>Eukaryota</taxon>
        <taxon>Sar</taxon>
        <taxon>Alveolata</taxon>
        <taxon>Ciliophora</taxon>
        <taxon>Intramacronucleata</taxon>
        <taxon>Oligohymenophorea</taxon>
        <taxon>Hymenostomatida</taxon>
        <taxon>Tetrahymenina</taxon>
        <taxon>Tetrahymenidae</taxon>
        <taxon>Tetrahymena</taxon>
    </lineage>
</organism>
<evidence type="ECO:0000313" key="2">
    <source>
        <dbReference type="EMBL" id="EAS06104.3"/>
    </source>
</evidence>
<sequence>MGCVQSAKPMNRKSLQIEQNMNDCSIQVAKKRYNPDLMKNGCQAAELNDFSLCATDKKRGNYDDIDDMNEFDNSFDDEKNTNSSKSEEQQDTKQVIPAQMQINWQLQNNIGESSLLQRRFINNKLKINSNCEIACQ</sequence>
<gene>
    <name evidence="2" type="ORF">TTHERM_00670280</name>
</gene>
<dbReference type="RefSeq" id="XP_001026349.3">
    <property type="nucleotide sequence ID" value="XM_001026349.4"/>
</dbReference>
<dbReference type="Proteomes" id="UP000009168">
    <property type="component" value="Unassembled WGS sequence"/>
</dbReference>
<feature type="compositionally biased region" description="Acidic residues" evidence="1">
    <location>
        <begin position="63"/>
        <end position="75"/>
    </location>
</feature>
<dbReference type="HOGENOM" id="CLU_1879594_0_0_1"/>
<dbReference type="AlphaFoldDB" id="I7MJA6"/>
<dbReference type="EMBL" id="GG662308">
    <property type="protein sequence ID" value="EAS06104.3"/>
    <property type="molecule type" value="Genomic_DNA"/>
</dbReference>
<proteinExistence type="predicted"/>
<dbReference type="InParanoid" id="I7MJA6"/>
<protein>
    <submittedName>
        <fullName evidence="2">Uncharacterized protein</fullName>
    </submittedName>
</protein>
<name>I7MJA6_TETTS</name>
<dbReference type="KEGG" id="tet:TTHERM_00670280"/>
<feature type="region of interest" description="Disordered" evidence="1">
    <location>
        <begin position="63"/>
        <end position="94"/>
    </location>
</feature>
<reference evidence="3" key="1">
    <citation type="journal article" date="2006" name="PLoS Biol.">
        <title>Macronuclear genome sequence of the ciliate Tetrahymena thermophila, a model eukaryote.</title>
        <authorList>
            <person name="Eisen J.A."/>
            <person name="Coyne R.S."/>
            <person name="Wu M."/>
            <person name="Wu D."/>
            <person name="Thiagarajan M."/>
            <person name="Wortman J.R."/>
            <person name="Badger J.H."/>
            <person name="Ren Q."/>
            <person name="Amedeo P."/>
            <person name="Jones K.M."/>
            <person name="Tallon L.J."/>
            <person name="Delcher A.L."/>
            <person name="Salzberg S.L."/>
            <person name="Silva J.C."/>
            <person name="Haas B.J."/>
            <person name="Majoros W.H."/>
            <person name="Farzad M."/>
            <person name="Carlton J.M."/>
            <person name="Smith R.K. Jr."/>
            <person name="Garg J."/>
            <person name="Pearlman R.E."/>
            <person name="Karrer K.M."/>
            <person name="Sun L."/>
            <person name="Manning G."/>
            <person name="Elde N.C."/>
            <person name="Turkewitz A.P."/>
            <person name="Asai D.J."/>
            <person name="Wilkes D.E."/>
            <person name="Wang Y."/>
            <person name="Cai H."/>
            <person name="Collins K."/>
            <person name="Stewart B.A."/>
            <person name="Lee S.R."/>
            <person name="Wilamowska K."/>
            <person name="Weinberg Z."/>
            <person name="Ruzzo W.L."/>
            <person name="Wloga D."/>
            <person name="Gaertig J."/>
            <person name="Frankel J."/>
            <person name="Tsao C.-C."/>
            <person name="Gorovsky M.A."/>
            <person name="Keeling P.J."/>
            <person name="Waller R.F."/>
            <person name="Patron N.J."/>
            <person name="Cherry J.M."/>
            <person name="Stover N.A."/>
            <person name="Krieger C.J."/>
            <person name="del Toro C."/>
            <person name="Ryder H.F."/>
            <person name="Williamson S.C."/>
            <person name="Barbeau R.A."/>
            <person name="Hamilton E.P."/>
            <person name="Orias E."/>
        </authorList>
    </citation>
    <scope>NUCLEOTIDE SEQUENCE [LARGE SCALE GENOMIC DNA]</scope>
    <source>
        <strain evidence="3">SB210</strain>
    </source>
</reference>
<evidence type="ECO:0000313" key="3">
    <source>
        <dbReference type="Proteomes" id="UP000009168"/>
    </source>
</evidence>
<keyword evidence="3" id="KW-1185">Reference proteome</keyword>
<feature type="compositionally biased region" description="Basic and acidic residues" evidence="1">
    <location>
        <begin position="76"/>
        <end position="91"/>
    </location>
</feature>
<dbReference type="GeneID" id="7824813"/>
<accession>I7MJA6</accession>
<evidence type="ECO:0000256" key="1">
    <source>
        <dbReference type="SAM" id="MobiDB-lite"/>
    </source>
</evidence>